<dbReference type="GO" id="GO:0046872">
    <property type="term" value="F:metal ion binding"/>
    <property type="evidence" value="ECO:0007669"/>
    <property type="project" value="UniProtKB-KW"/>
</dbReference>
<dbReference type="Pfam" id="PF01557">
    <property type="entry name" value="FAA_hydrolase"/>
    <property type="match status" value="1"/>
</dbReference>
<dbReference type="SUPFAM" id="SSF56529">
    <property type="entry name" value="FAH"/>
    <property type="match status" value="1"/>
</dbReference>
<dbReference type="InterPro" id="IPR051121">
    <property type="entry name" value="FAH"/>
</dbReference>
<feature type="domain" description="Fumarylacetoacetase-like C-terminal" evidence="3">
    <location>
        <begin position="65"/>
        <end position="266"/>
    </location>
</feature>
<evidence type="ECO:0000313" key="4">
    <source>
        <dbReference type="EMBL" id="SFP70451.1"/>
    </source>
</evidence>
<dbReference type="InParanoid" id="A0A1I5SIH0"/>
<dbReference type="Proteomes" id="UP000183413">
    <property type="component" value="Unassembled WGS sequence"/>
</dbReference>
<keyword evidence="2" id="KW-0479">Metal-binding</keyword>
<sequence>MAPDSSTVVDLAKAGDGAFGPDPRQVFDAWDALVRWYGTATIDFAAGDRYEPSELGAPSPDPRQVFAIGLNYRDHADESGFTYPDKPTVFTKFLGSFAGPAGDLALPGETVDWEAELVVVIGKPARDVAVEDAWSHVAGLTVGQDFSERTYQLAGPVPQFSLGKSFAGFSPQGPGLVTPDEVPDPDRLHISCTVNGETVQSGSTDRMIFSVPSLISHLSSVLELRPGDVIFTGTPSGVGGARKPPRFLKEGDVVETAIEGIGTMRHVCVKAR</sequence>
<keyword evidence="5" id="KW-1185">Reference proteome</keyword>
<organism evidence="4 5">
    <name type="scientific">Actinomadura madurae</name>
    <dbReference type="NCBI Taxonomy" id="1993"/>
    <lineage>
        <taxon>Bacteria</taxon>
        <taxon>Bacillati</taxon>
        <taxon>Actinomycetota</taxon>
        <taxon>Actinomycetes</taxon>
        <taxon>Streptosporangiales</taxon>
        <taxon>Thermomonosporaceae</taxon>
        <taxon>Actinomadura</taxon>
    </lineage>
</organism>
<dbReference type="eggNOG" id="COG0179">
    <property type="taxonomic scope" value="Bacteria"/>
</dbReference>
<dbReference type="EMBL" id="FOVH01000016">
    <property type="protein sequence ID" value="SFP70451.1"/>
    <property type="molecule type" value="Genomic_DNA"/>
</dbReference>
<dbReference type="AlphaFoldDB" id="A0A1I5SIH0"/>
<gene>
    <name evidence="4" type="ORF">SAMN04489713_116181</name>
</gene>
<dbReference type="InterPro" id="IPR011234">
    <property type="entry name" value="Fumarylacetoacetase-like_C"/>
</dbReference>
<dbReference type="GO" id="GO:0019752">
    <property type="term" value="P:carboxylic acid metabolic process"/>
    <property type="evidence" value="ECO:0007669"/>
    <property type="project" value="UniProtKB-ARBA"/>
</dbReference>
<proteinExistence type="inferred from homology"/>
<dbReference type="PANTHER" id="PTHR42796">
    <property type="entry name" value="FUMARYLACETOACETATE HYDROLASE DOMAIN-CONTAINING PROTEIN 2A-RELATED"/>
    <property type="match status" value="1"/>
</dbReference>
<accession>A0A1I5SIH0</accession>
<evidence type="ECO:0000259" key="3">
    <source>
        <dbReference type="Pfam" id="PF01557"/>
    </source>
</evidence>
<evidence type="ECO:0000256" key="2">
    <source>
        <dbReference type="ARBA" id="ARBA00022723"/>
    </source>
</evidence>
<dbReference type="RefSeq" id="WP_021591562.1">
    <property type="nucleotide sequence ID" value="NZ_UAPP01000012.1"/>
</dbReference>
<protein>
    <submittedName>
        <fullName evidence="4">2-keto-4-pentenoate hydratase/2-oxohepta-3-ene-1,7-dioic acid hydratase (Catechol pathway)</fullName>
    </submittedName>
</protein>
<name>A0A1I5SIH0_9ACTN</name>
<dbReference type="GO" id="GO:0016853">
    <property type="term" value="F:isomerase activity"/>
    <property type="evidence" value="ECO:0007669"/>
    <property type="project" value="UniProtKB-ARBA"/>
</dbReference>
<dbReference type="Gene3D" id="3.90.850.10">
    <property type="entry name" value="Fumarylacetoacetase-like, C-terminal domain"/>
    <property type="match status" value="1"/>
</dbReference>
<reference evidence="4 5" key="1">
    <citation type="submission" date="2016-10" db="EMBL/GenBank/DDBJ databases">
        <authorList>
            <person name="de Groot N.N."/>
        </authorList>
    </citation>
    <scope>NUCLEOTIDE SEQUENCE [LARGE SCALE GENOMIC DNA]</scope>
    <source>
        <strain evidence="4 5">DSM 43067</strain>
    </source>
</reference>
<comment type="similarity">
    <text evidence="1">Belongs to the FAH family.</text>
</comment>
<dbReference type="FunFam" id="3.90.850.10:FF:000002">
    <property type="entry name" value="2-hydroxyhepta-2,4-diene-1,7-dioate isomerase"/>
    <property type="match status" value="1"/>
</dbReference>
<dbReference type="InterPro" id="IPR036663">
    <property type="entry name" value="Fumarylacetoacetase_C_sf"/>
</dbReference>
<dbReference type="PANTHER" id="PTHR42796:SF4">
    <property type="entry name" value="FUMARYLACETOACETATE HYDROLASE DOMAIN-CONTAINING PROTEIN 2A"/>
    <property type="match status" value="1"/>
</dbReference>
<evidence type="ECO:0000313" key="5">
    <source>
        <dbReference type="Proteomes" id="UP000183413"/>
    </source>
</evidence>
<evidence type="ECO:0000256" key="1">
    <source>
        <dbReference type="ARBA" id="ARBA00010211"/>
    </source>
</evidence>
<dbReference type="STRING" id="1993.SAMN04489713_116181"/>